<dbReference type="Gene3D" id="6.10.20.40">
    <property type="entry name" value="TEA/ATTS domain"/>
    <property type="match status" value="1"/>
</dbReference>
<dbReference type="AlphaFoldDB" id="G8BNI1"/>
<dbReference type="GeneID" id="11532650"/>
<dbReference type="PANTHER" id="PTHR11834">
    <property type="entry name" value="TRANSCRIPTIONAL ENHANCER FACTOR TEF RELATED"/>
    <property type="match status" value="1"/>
</dbReference>
<feature type="domain" description="TEA" evidence="8">
    <location>
        <begin position="148"/>
        <end position="222"/>
    </location>
</feature>
<dbReference type="GO" id="GO:0000981">
    <property type="term" value="F:DNA-binding transcription factor activity, RNA polymerase II-specific"/>
    <property type="evidence" value="ECO:0007669"/>
    <property type="project" value="TreeGrafter"/>
</dbReference>
<evidence type="ECO:0000256" key="6">
    <source>
        <dbReference type="PROSITE-ProRule" id="PRU00505"/>
    </source>
</evidence>
<dbReference type="GO" id="GO:0005634">
    <property type="term" value="C:nucleus"/>
    <property type="evidence" value="ECO:0007669"/>
    <property type="project" value="UniProtKB-SubCell"/>
</dbReference>
<dbReference type="PANTHER" id="PTHR11834:SF0">
    <property type="entry name" value="PROTEIN SCALLOPED"/>
    <property type="match status" value="1"/>
</dbReference>
<dbReference type="SMART" id="SM00426">
    <property type="entry name" value="TEA"/>
    <property type="match status" value="1"/>
</dbReference>
<keyword evidence="10" id="KW-1185">Reference proteome</keyword>
<dbReference type="EMBL" id="HE612856">
    <property type="protein sequence ID" value="CCE61459.1"/>
    <property type="molecule type" value="Genomic_DNA"/>
</dbReference>
<reference evidence="9 10" key="1">
    <citation type="journal article" date="2011" name="Proc. Natl. Acad. Sci. U.S.A.">
        <title>Evolutionary erosion of yeast sex chromosomes by mating-type switching accidents.</title>
        <authorList>
            <person name="Gordon J.L."/>
            <person name="Armisen D."/>
            <person name="Proux-Wera E."/>
            <person name="Oheigeartaigh S.S."/>
            <person name="Byrne K.P."/>
            <person name="Wolfe K.H."/>
        </authorList>
    </citation>
    <scope>NUCLEOTIDE SEQUENCE [LARGE SCALE GENOMIC DNA]</scope>
    <source>
        <strain evidence="10">ATCC 24235 / CBS 4417 / NBRC 1672 / NRRL Y-8282 / UCD 70-5</strain>
    </source>
</reference>
<dbReference type="InterPro" id="IPR050937">
    <property type="entry name" value="TEC1_TEAD_TF"/>
</dbReference>
<dbReference type="RefSeq" id="XP_003683893.1">
    <property type="nucleotide sequence ID" value="XM_003683845.1"/>
</dbReference>
<organism evidence="9 10">
    <name type="scientific">Tetrapisispora phaffii (strain ATCC 24235 / CBS 4417 / NBRC 1672 / NRRL Y-8282 / UCD 70-5)</name>
    <name type="common">Yeast</name>
    <name type="synonym">Fabospora phaffii</name>
    <dbReference type="NCBI Taxonomy" id="1071381"/>
    <lineage>
        <taxon>Eukaryota</taxon>
        <taxon>Fungi</taxon>
        <taxon>Dikarya</taxon>
        <taxon>Ascomycota</taxon>
        <taxon>Saccharomycotina</taxon>
        <taxon>Saccharomycetes</taxon>
        <taxon>Saccharomycetales</taxon>
        <taxon>Saccharomycetaceae</taxon>
        <taxon>Tetrapisispora</taxon>
    </lineage>
</organism>
<evidence type="ECO:0000256" key="2">
    <source>
        <dbReference type="ARBA" id="ARBA00008421"/>
    </source>
</evidence>
<keyword evidence="3" id="KW-0805">Transcription regulation</keyword>
<feature type="region of interest" description="Disordered" evidence="7">
    <location>
        <begin position="546"/>
        <end position="570"/>
    </location>
</feature>
<dbReference type="OMA" id="HTREIRT"/>
<evidence type="ECO:0000256" key="4">
    <source>
        <dbReference type="ARBA" id="ARBA00023163"/>
    </source>
</evidence>
<dbReference type="PROSITE" id="PS00554">
    <property type="entry name" value="TEA_1"/>
    <property type="match status" value="1"/>
</dbReference>
<dbReference type="PRINTS" id="PR00065">
    <property type="entry name" value="TEADOMAIN"/>
</dbReference>
<evidence type="ECO:0000256" key="3">
    <source>
        <dbReference type="ARBA" id="ARBA00023015"/>
    </source>
</evidence>
<feature type="compositionally biased region" description="Polar residues" evidence="7">
    <location>
        <begin position="357"/>
        <end position="374"/>
    </location>
</feature>
<dbReference type="STRING" id="1071381.G8BNI1"/>
<feature type="region of interest" description="Disordered" evidence="7">
    <location>
        <begin position="348"/>
        <end position="389"/>
    </location>
</feature>
<dbReference type="GO" id="GO:0005667">
    <property type="term" value="C:transcription regulator complex"/>
    <property type="evidence" value="ECO:0007669"/>
    <property type="project" value="TreeGrafter"/>
</dbReference>
<evidence type="ECO:0000313" key="10">
    <source>
        <dbReference type="Proteomes" id="UP000005666"/>
    </source>
</evidence>
<protein>
    <recommendedName>
        <fullName evidence="8">TEA domain-containing protein</fullName>
    </recommendedName>
</protein>
<sequence length="570" mass="64289">MTELEDISKIKVFDVYTNIDGVVQSSLHDVFRYKDTVNQETLLTTSTSVNTYTKTDGLDDRNEEIESDSSLKTIELLNTGIGEKSDKLNKEFFNNLKNTKHNVNNNRLQLSQPNSCSIDRFNRTTDVYLTPDTTVKTSSNSSVSNLASLYGNDKWTSNIENAFVDSLRIIMKNGTYKIKIFDKNYGRNELISMYIKHKTGEVRTKKQISSHIQVLKKAFKSKIEGKLKLDRLETEMHNLIENGAEPTEKTIHTFFTVFENIIKDIEKERGDHFGKHNLNNSNLITPLTSKLDDSSFLSNDKVGLISDDSKMYSPSTALSHAKMIYKNLKDYTCVLSVNYSKVFIDDSPKEEEHQDKSAQPNDMRNDSSTLSKTGSIKKPAHMKTNGKDSISRSSLIKLAKKVKLQQRQLIEDKMTVNESLPGTCARQAFAKITTTYSNGQLQTKMNPAASSSGSSGNSNYNISIIQNQPQPYLVQYPSFLSSASSLPLMPQPNIVYPHQQQQLPFLLQGMVSPTYSNFRMLQPAPTSQQFYNSNHGIRQMVESYKISSPPPQTVLRSHRFQGPDSNANAN</sequence>
<keyword evidence="5" id="KW-0539">Nucleus</keyword>
<proteinExistence type="inferred from homology"/>
<dbReference type="GO" id="GO:0000978">
    <property type="term" value="F:RNA polymerase II cis-regulatory region sequence-specific DNA binding"/>
    <property type="evidence" value="ECO:0007669"/>
    <property type="project" value="TreeGrafter"/>
</dbReference>
<evidence type="ECO:0000256" key="7">
    <source>
        <dbReference type="SAM" id="MobiDB-lite"/>
    </source>
</evidence>
<comment type="similarity">
    <text evidence="2">Belongs to the TEC1 family.</text>
</comment>
<keyword evidence="4" id="KW-0804">Transcription</keyword>
<evidence type="ECO:0000256" key="5">
    <source>
        <dbReference type="ARBA" id="ARBA00023242"/>
    </source>
</evidence>
<comment type="subcellular location">
    <subcellularLocation>
        <location evidence="1">Nucleus</location>
    </subcellularLocation>
</comment>
<evidence type="ECO:0000259" key="8">
    <source>
        <dbReference type="PROSITE" id="PS51088"/>
    </source>
</evidence>
<accession>G8BNI1</accession>
<evidence type="ECO:0000256" key="1">
    <source>
        <dbReference type="ARBA" id="ARBA00004123"/>
    </source>
</evidence>
<gene>
    <name evidence="9" type="primary">TPHA0A03830</name>
    <name evidence="9" type="ordered locus">TPHA_0A03830</name>
</gene>
<dbReference type="HOGENOM" id="CLU_043980_0_0_1"/>
<evidence type="ECO:0000313" key="9">
    <source>
        <dbReference type="EMBL" id="CCE61459.1"/>
    </source>
</evidence>
<dbReference type="InterPro" id="IPR000818">
    <property type="entry name" value="TEA/ATTS_dom"/>
</dbReference>
<feature type="DNA-binding region" description="TEA" evidence="6">
    <location>
        <begin position="148"/>
        <end position="222"/>
    </location>
</feature>
<dbReference type="InterPro" id="IPR038096">
    <property type="entry name" value="TEA/ATTS_sf"/>
</dbReference>
<dbReference type="Pfam" id="PF01285">
    <property type="entry name" value="TEA"/>
    <property type="match status" value="1"/>
</dbReference>
<dbReference type="OrthoDB" id="10006572at2759"/>
<name>G8BNI1_TETPH</name>
<dbReference type="eggNOG" id="KOG3841">
    <property type="taxonomic scope" value="Eukaryota"/>
</dbReference>
<dbReference type="KEGG" id="tpf:TPHA_0A03830"/>
<dbReference type="PROSITE" id="PS51088">
    <property type="entry name" value="TEA_2"/>
    <property type="match status" value="1"/>
</dbReference>
<dbReference type="Proteomes" id="UP000005666">
    <property type="component" value="Chromosome 1"/>
</dbReference>